<dbReference type="KEGG" id="lcre:Pla8534_53860"/>
<evidence type="ECO:0000313" key="1">
    <source>
        <dbReference type="EMBL" id="QDU97538.1"/>
    </source>
</evidence>
<dbReference type="AlphaFoldDB" id="A0A518E0C3"/>
<keyword evidence="2" id="KW-1185">Reference proteome</keyword>
<organism evidence="1 2">
    <name type="scientific">Lignipirellula cremea</name>
    <dbReference type="NCBI Taxonomy" id="2528010"/>
    <lineage>
        <taxon>Bacteria</taxon>
        <taxon>Pseudomonadati</taxon>
        <taxon>Planctomycetota</taxon>
        <taxon>Planctomycetia</taxon>
        <taxon>Pirellulales</taxon>
        <taxon>Pirellulaceae</taxon>
        <taxon>Lignipirellula</taxon>
    </lineage>
</organism>
<gene>
    <name evidence="1" type="ORF">Pla8534_53860</name>
</gene>
<dbReference type="Proteomes" id="UP000317648">
    <property type="component" value="Chromosome"/>
</dbReference>
<protein>
    <submittedName>
        <fullName evidence="1">Uncharacterized protein</fullName>
    </submittedName>
</protein>
<name>A0A518E0C3_9BACT</name>
<dbReference type="EMBL" id="CP036433">
    <property type="protein sequence ID" value="QDU97538.1"/>
    <property type="molecule type" value="Genomic_DNA"/>
</dbReference>
<evidence type="ECO:0000313" key="2">
    <source>
        <dbReference type="Proteomes" id="UP000317648"/>
    </source>
</evidence>
<dbReference type="RefSeq" id="WP_145056306.1">
    <property type="nucleotide sequence ID" value="NZ_CP036433.1"/>
</dbReference>
<proteinExistence type="predicted"/>
<reference evidence="1 2" key="1">
    <citation type="submission" date="2019-02" db="EMBL/GenBank/DDBJ databases">
        <title>Deep-cultivation of Planctomycetes and their phenomic and genomic characterization uncovers novel biology.</title>
        <authorList>
            <person name="Wiegand S."/>
            <person name="Jogler M."/>
            <person name="Boedeker C."/>
            <person name="Pinto D."/>
            <person name="Vollmers J."/>
            <person name="Rivas-Marin E."/>
            <person name="Kohn T."/>
            <person name="Peeters S.H."/>
            <person name="Heuer A."/>
            <person name="Rast P."/>
            <person name="Oberbeckmann S."/>
            <person name="Bunk B."/>
            <person name="Jeske O."/>
            <person name="Meyerdierks A."/>
            <person name="Storesund J.E."/>
            <person name="Kallscheuer N."/>
            <person name="Luecker S."/>
            <person name="Lage O.M."/>
            <person name="Pohl T."/>
            <person name="Merkel B.J."/>
            <person name="Hornburger P."/>
            <person name="Mueller R.-W."/>
            <person name="Bruemmer F."/>
            <person name="Labrenz M."/>
            <person name="Spormann A.M."/>
            <person name="Op den Camp H."/>
            <person name="Overmann J."/>
            <person name="Amann R."/>
            <person name="Jetten M.S.M."/>
            <person name="Mascher T."/>
            <person name="Medema M.H."/>
            <person name="Devos D.P."/>
            <person name="Kaster A.-K."/>
            <person name="Ovreas L."/>
            <person name="Rohde M."/>
            <person name="Galperin M.Y."/>
            <person name="Jogler C."/>
        </authorList>
    </citation>
    <scope>NUCLEOTIDE SEQUENCE [LARGE SCALE GENOMIC DNA]</scope>
    <source>
        <strain evidence="1 2">Pla85_3_4</strain>
    </source>
</reference>
<accession>A0A518E0C3</accession>
<sequence length="106" mass="11777">MQTPAVFQEAMQTVFEAPLWLKTLLPLLGMLIRHFWPQTGALIDKVLSLVGRRPVDAETPVDGTSQSILALIDRLLARREAAVQEGDSACVDGCNRKLQSLFEMLQ</sequence>